<proteinExistence type="predicted"/>
<keyword evidence="3" id="KW-1185">Reference proteome</keyword>
<protein>
    <submittedName>
        <fullName evidence="2">Uncharacterized protein</fullName>
    </submittedName>
</protein>
<accession>A0A5C2S9M2</accession>
<dbReference type="AlphaFoldDB" id="A0A5C2S9M2"/>
<organism evidence="2 3">
    <name type="scientific">Lentinus tigrinus ALCF2SS1-6</name>
    <dbReference type="NCBI Taxonomy" id="1328759"/>
    <lineage>
        <taxon>Eukaryota</taxon>
        <taxon>Fungi</taxon>
        <taxon>Dikarya</taxon>
        <taxon>Basidiomycota</taxon>
        <taxon>Agaricomycotina</taxon>
        <taxon>Agaricomycetes</taxon>
        <taxon>Polyporales</taxon>
        <taxon>Polyporaceae</taxon>
        <taxon>Lentinus</taxon>
    </lineage>
</organism>
<reference evidence="2" key="1">
    <citation type="journal article" date="2018" name="Genome Biol. Evol.">
        <title>Genomics and development of Lentinus tigrinus, a white-rot wood-decaying mushroom with dimorphic fruiting bodies.</title>
        <authorList>
            <person name="Wu B."/>
            <person name="Xu Z."/>
            <person name="Knudson A."/>
            <person name="Carlson A."/>
            <person name="Chen N."/>
            <person name="Kovaka S."/>
            <person name="LaButti K."/>
            <person name="Lipzen A."/>
            <person name="Pennachio C."/>
            <person name="Riley R."/>
            <person name="Schakwitz W."/>
            <person name="Umezawa K."/>
            <person name="Ohm R.A."/>
            <person name="Grigoriev I.V."/>
            <person name="Nagy L.G."/>
            <person name="Gibbons J."/>
            <person name="Hibbett D."/>
        </authorList>
    </citation>
    <scope>NUCLEOTIDE SEQUENCE [LARGE SCALE GENOMIC DNA]</scope>
    <source>
        <strain evidence="2">ALCF2SS1-6</strain>
    </source>
</reference>
<dbReference type="Proteomes" id="UP000313359">
    <property type="component" value="Unassembled WGS sequence"/>
</dbReference>
<sequence>MGSICSDGTGTAYIVQNHEGCTEYADIHAGEALRRPVCAWGGSRQTIQLVSSRSSNRSVRGTRASPPTSRKSSWRAYPSIVVGVRYPPNYERGGTRDAGEFGVIRTCSHILGVSRFRVSGVLDTLRPPRLLSRCARRKVSQMVLGCKSHLTLCYGGLWTRTLVKCSTII</sequence>
<dbReference type="EMBL" id="ML122266">
    <property type="protein sequence ID" value="RPD60410.1"/>
    <property type="molecule type" value="Genomic_DNA"/>
</dbReference>
<gene>
    <name evidence="2" type="ORF">L227DRAFT_101455</name>
</gene>
<evidence type="ECO:0000313" key="3">
    <source>
        <dbReference type="Proteomes" id="UP000313359"/>
    </source>
</evidence>
<name>A0A5C2S9M2_9APHY</name>
<feature type="region of interest" description="Disordered" evidence="1">
    <location>
        <begin position="51"/>
        <end position="71"/>
    </location>
</feature>
<evidence type="ECO:0000313" key="2">
    <source>
        <dbReference type="EMBL" id="RPD60410.1"/>
    </source>
</evidence>
<evidence type="ECO:0000256" key="1">
    <source>
        <dbReference type="SAM" id="MobiDB-lite"/>
    </source>
</evidence>